<organism evidence="3">
    <name type="scientific">Timspurckia oligopyrenoides</name>
    <dbReference type="NCBI Taxonomy" id="708627"/>
    <lineage>
        <taxon>Eukaryota</taxon>
        <taxon>Rhodophyta</taxon>
        <taxon>Bangiophyceae</taxon>
        <taxon>Porphyridiales</taxon>
        <taxon>Porphyridiaceae</taxon>
        <taxon>Timspurckia</taxon>
    </lineage>
</organism>
<feature type="region of interest" description="Disordered" evidence="2">
    <location>
        <begin position="83"/>
        <end position="128"/>
    </location>
</feature>
<feature type="compositionally biased region" description="Polar residues" evidence="2">
    <location>
        <begin position="119"/>
        <end position="128"/>
    </location>
</feature>
<feature type="coiled-coil region" evidence="1">
    <location>
        <begin position="381"/>
        <end position="415"/>
    </location>
</feature>
<dbReference type="EMBL" id="HBFP01003099">
    <property type="protein sequence ID" value="CAD8817818.1"/>
    <property type="molecule type" value="Transcribed_RNA"/>
</dbReference>
<sequence>MKDSFISGFVPVGVGASSTQVIKVANVHDESGAVALAISKGFHHHAAPKNASRRAGIVIRHGASNNGWFNLSPEEIEEAKRLAREQKKASKTTAGIQRQTPSQNTFNSNGATPKVPAKTGSSLSNSAPKLPNQLQVIENSLKTTASKKPYAKTADERVKASAARAALSVGSTVGTGWFAEVIPRIRRRLSPSLNAQVSDSTLTSFVAGTAAALVIFPVLIGIGNSSSQQNLPLEKQFAQQSVAPVNTAAARNSVPALKAKLAEQNKLIEEIQAKNAEQVKTLLSRVYTLEGAKDKIAENVDKRIAEAVKETEKKDGEARIALESRVKELEAGSEKQAKAFEAMMDKKISALVAENEKANKAMVAEFQGKIKEKDVMLVELKKKSAADVDKLEEQVAKLTKENEKALATADSKMKEALAAADTKMKAALDEITKKNAAEVAQLQTKLKQMEASKESALKDAAKESEAKLLEMKKSYDAQLKTMESNIAALKQEKETAIVSVEKKAESKVAEVEKTLKKVEKERDELAKTLNNVRQMAFQAFEGPGTKQAEAPKSTNAVEKVEKEAAAPAPEKAQAQKAAESAPPAPAQAQAKAPEAKKPAETTASTEKKTPEPTATKAAVEPKPSASTAKVE</sequence>
<dbReference type="AlphaFoldDB" id="A0A7S0ZCU3"/>
<feature type="compositionally biased region" description="Low complexity" evidence="2">
    <location>
        <begin position="565"/>
        <end position="592"/>
    </location>
</feature>
<feature type="coiled-coil region" evidence="1">
    <location>
        <begin position="439"/>
        <end position="535"/>
    </location>
</feature>
<evidence type="ECO:0000256" key="2">
    <source>
        <dbReference type="SAM" id="MobiDB-lite"/>
    </source>
</evidence>
<name>A0A7S0ZCU3_9RHOD</name>
<evidence type="ECO:0000313" key="3">
    <source>
        <dbReference type="EMBL" id="CAD8817818.1"/>
    </source>
</evidence>
<reference evidence="3" key="1">
    <citation type="submission" date="2021-01" db="EMBL/GenBank/DDBJ databases">
        <authorList>
            <person name="Corre E."/>
            <person name="Pelletier E."/>
            <person name="Niang G."/>
            <person name="Scheremetjew M."/>
            <person name="Finn R."/>
            <person name="Kale V."/>
            <person name="Holt S."/>
            <person name="Cochrane G."/>
            <person name="Meng A."/>
            <person name="Brown T."/>
            <person name="Cohen L."/>
        </authorList>
    </citation>
    <scope>NUCLEOTIDE SEQUENCE</scope>
    <source>
        <strain evidence="3">CCMP3278</strain>
    </source>
</reference>
<feature type="coiled-coil region" evidence="1">
    <location>
        <begin position="254"/>
        <end position="281"/>
    </location>
</feature>
<proteinExistence type="predicted"/>
<protein>
    <submittedName>
        <fullName evidence="3">Uncharacterized protein</fullName>
    </submittedName>
</protein>
<accession>A0A7S0ZCU3</accession>
<feature type="compositionally biased region" description="Polar residues" evidence="2">
    <location>
        <begin position="91"/>
        <end position="111"/>
    </location>
</feature>
<evidence type="ECO:0000256" key="1">
    <source>
        <dbReference type="SAM" id="Coils"/>
    </source>
</evidence>
<keyword evidence="1" id="KW-0175">Coiled coil</keyword>
<feature type="region of interest" description="Disordered" evidence="2">
    <location>
        <begin position="537"/>
        <end position="631"/>
    </location>
</feature>
<gene>
    <name evidence="3" type="ORF">TOLI1172_LOCUS2207</name>
</gene>
<feature type="compositionally biased region" description="Low complexity" evidence="2">
    <location>
        <begin position="611"/>
        <end position="621"/>
    </location>
</feature>
<feature type="compositionally biased region" description="Basic and acidic residues" evidence="2">
    <location>
        <begin position="593"/>
        <end position="610"/>
    </location>
</feature>